<reference evidence="5" key="1">
    <citation type="journal article" date="2019" name="Int. J. Syst. Evol. Microbiol.">
        <title>The Global Catalogue of Microorganisms (GCM) 10K type strain sequencing project: providing services to taxonomists for standard genome sequencing and annotation.</title>
        <authorList>
            <consortium name="The Broad Institute Genomics Platform"/>
            <consortium name="The Broad Institute Genome Sequencing Center for Infectious Disease"/>
            <person name="Wu L."/>
            <person name="Ma J."/>
        </authorList>
    </citation>
    <scope>NUCLEOTIDE SEQUENCE [LARGE SCALE GENOMIC DNA]</scope>
    <source>
        <strain evidence="5">WYCCWR 12678</strain>
    </source>
</reference>
<dbReference type="PROSITE" id="PS50005">
    <property type="entry name" value="TPR"/>
    <property type="match status" value="1"/>
</dbReference>
<dbReference type="InterPro" id="IPR011990">
    <property type="entry name" value="TPR-like_helical_dom_sf"/>
</dbReference>
<dbReference type="Proteomes" id="UP001596002">
    <property type="component" value="Unassembled WGS sequence"/>
</dbReference>
<protein>
    <submittedName>
        <fullName evidence="4">SEC-C metal-binding domain-containing protein</fullName>
    </submittedName>
</protein>
<sequence length="459" mass="51930">MPNPHAAINPRLISIITGQEPSNVKEKPTLTMLPGEYARKVADKKSKIRPPYKPNKHYLICGHCGRKGQYDLGLVLFNAARWFEDDKKRGRSRKSTEMNFMDYIQATAYFRCKHCNGAGRWEEASPFLGLGVMGGLLAGNMDGQASYSTGELRLFDGSSPRWVSDGEERFLDRLHEQPNDGYLWNRLGNLYYKGGRPELAAVAFEQSIRVDPSQMESHFSLGDILLQVGEPERAAHHFRMMLVYARVYRKLEAGQMREMLVVGLQNLSFIHDRSNRSISFLPSEEELTVLNGVKEIAAASDGVPRLAFVDLEIYPDDQESFLPLAEMYMGNRRMELPAHDRTLDKHLPGGRLKQEKITERNAMVSLGSEQRPIVVKVKSEEKGKKIAQLCDRFGLHFIMGLDFAEDLTDLKKALKERLGPSDPYAPCPCGSGAKYKFCCAKKLKNFDIDRFISDISVEE</sequence>
<evidence type="ECO:0000313" key="4">
    <source>
        <dbReference type="EMBL" id="MFC4770148.1"/>
    </source>
</evidence>
<evidence type="ECO:0000256" key="3">
    <source>
        <dbReference type="PROSITE-ProRule" id="PRU00339"/>
    </source>
</evidence>
<dbReference type="InterPro" id="IPR013105">
    <property type="entry name" value="TPR_2"/>
</dbReference>
<proteinExistence type="predicted"/>
<comment type="caution">
    <text evidence="4">The sequence shown here is derived from an EMBL/GenBank/DDBJ whole genome shotgun (WGS) entry which is preliminary data.</text>
</comment>
<evidence type="ECO:0000256" key="1">
    <source>
        <dbReference type="ARBA" id="ARBA00022737"/>
    </source>
</evidence>
<dbReference type="SUPFAM" id="SSF48452">
    <property type="entry name" value="TPR-like"/>
    <property type="match status" value="1"/>
</dbReference>
<dbReference type="InterPro" id="IPR004027">
    <property type="entry name" value="SEC_C_motif"/>
</dbReference>
<dbReference type="Gene3D" id="1.25.40.10">
    <property type="entry name" value="Tetratricopeptide repeat domain"/>
    <property type="match status" value="1"/>
</dbReference>
<dbReference type="Pfam" id="PF07719">
    <property type="entry name" value="TPR_2"/>
    <property type="match status" value="1"/>
</dbReference>
<organism evidence="4 5">
    <name type="scientific">Effusibacillus consociatus</name>
    <dbReference type="NCBI Taxonomy" id="1117041"/>
    <lineage>
        <taxon>Bacteria</taxon>
        <taxon>Bacillati</taxon>
        <taxon>Bacillota</taxon>
        <taxon>Bacilli</taxon>
        <taxon>Bacillales</taxon>
        <taxon>Alicyclobacillaceae</taxon>
        <taxon>Effusibacillus</taxon>
    </lineage>
</organism>
<dbReference type="SUPFAM" id="SSF103642">
    <property type="entry name" value="Sec-C motif"/>
    <property type="match status" value="1"/>
</dbReference>
<dbReference type="SMART" id="SM00028">
    <property type="entry name" value="TPR"/>
    <property type="match status" value="2"/>
</dbReference>
<gene>
    <name evidence="4" type="ORF">ACFO8Q_22995</name>
</gene>
<name>A0ABV9Q846_9BACL</name>
<keyword evidence="2 3" id="KW-0802">TPR repeat</keyword>
<dbReference type="Pfam" id="PF02810">
    <property type="entry name" value="SEC-C"/>
    <property type="match status" value="1"/>
</dbReference>
<keyword evidence="5" id="KW-1185">Reference proteome</keyword>
<feature type="repeat" description="TPR" evidence="3">
    <location>
        <begin position="181"/>
        <end position="214"/>
    </location>
</feature>
<evidence type="ECO:0000256" key="2">
    <source>
        <dbReference type="ARBA" id="ARBA00022803"/>
    </source>
</evidence>
<dbReference type="InterPro" id="IPR019734">
    <property type="entry name" value="TPR_rpt"/>
</dbReference>
<dbReference type="RefSeq" id="WP_380029447.1">
    <property type="nucleotide sequence ID" value="NZ_JBHSHC010000154.1"/>
</dbReference>
<evidence type="ECO:0000313" key="5">
    <source>
        <dbReference type="Proteomes" id="UP001596002"/>
    </source>
</evidence>
<keyword evidence="1" id="KW-0677">Repeat</keyword>
<accession>A0ABV9Q846</accession>
<dbReference type="EMBL" id="JBHSHC010000154">
    <property type="protein sequence ID" value="MFC4770148.1"/>
    <property type="molecule type" value="Genomic_DNA"/>
</dbReference>